<feature type="chain" id="PRO_5032492862" evidence="2">
    <location>
        <begin position="19"/>
        <end position="194"/>
    </location>
</feature>
<proteinExistence type="predicted"/>
<gene>
    <name evidence="3" type="ORF">CCAP1982_LOCUS3177</name>
</gene>
<evidence type="ECO:0000313" key="3">
    <source>
        <dbReference type="EMBL" id="CAD6994426.1"/>
    </source>
</evidence>
<feature type="transmembrane region" description="Helical" evidence="1">
    <location>
        <begin position="160"/>
        <end position="182"/>
    </location>
</feature>
<evidence type="ECO:0000256" key="2">
    <source>
        <dbReference type="SAM" id="SignalP"/>
    </source>
</evidence>
<dbReference type="EMBL" id="CAJHJT010000001">
    <property type="protein sequence ID" value="CAD6994426.1"/>
    <property type="molecule type" value="Genomic_DNA"/>
</dbReference>
<protein>
    <submittedName>
        <fullName evidence="3">(Mediterranean fruit fly) hypothetical protein</fullName>
    </submittedName>
</protein>
<sequence>MSTAARLILLVLIAYTAMQPFTTNADTKVLNILSLNQPGFGSRYEVISLENVGTPEEELVVKGNRTTELGPPNSEGLIIMEITEFTADKTGYHAHTRIVAIPAAETRLSPGALMSAAGRNIANLSSQLNANNLGNGFLPSKDLLFFYPLDGARDVLFEKIIIFAAMLIILEKYFCFILTFGVENSFEAHKSKLK</sequence>
<keyword evidence="1" id="KW-1133">Transmembrane helix</keyword>
<keyword evidence="1" id="KW-0812">Transmembrane</keyword>
<dbReference type="OrthoDB" id="8032477at2759"/>
<organism evidence="3 4">
    <name type="scientific">Ceratitis capitata</name>
    <name type="common">Mediterranean fruit fly</name>
    <name type="synonym">Tephritis capitata</name>
    <dbReference type="NCBI Taxonomy" id="7213"/>
    <lineage>
        <taxon>Eukaryota</taxon>
        <taxon>Metazoa</taxon>
        <taxon>Ecdysozoa</taxon>
        <taxon>Arthropoda</taxon>
        <taxon>Hexapoda</taxon>
        <taxon>Insecta</taxon>
        <taxon>Pterygota</taxon>
        <taxon>Neoptera</taxon>
        <taxon>Endopterygota</taxon>
        <taxon>Diptera</taxon>
        <taxon>Brachycera</taxon>
        <taxon>Muscomorpha</taxon>
        <taxon>Tephritoidea</taxon>
        <taxon>Tephritidae</taxon>
        <taxon>Ceratitis</taxon>
        <taxon>Ceratitis</taxon>
    </lineage>
</organism>
<dbReference type="Proteomes" id="UP000606786">
    <property type="component" value="Unassembled WGS sequence"/>
</dbReference>
<feature type="signal peptide" evidence="2">
    <location>
        <begin position="1"/>
        <end position="18"/>
    </location>
</feature>
<evidence type="ECO:0000256" key="1">
    <source>
        <dbReference type="SAM" id="Phobius"/>
    </source>
</evidence>
<accession>A0A811U8G1</accession>
<keyword evidence="4" id="KW-1185">Reference proteome</keyword>
<keyword evidence="2" id="KW-0732">Signal</keyword>
<name>A0A811U8G1_CERCA</name>
<dbReference type="AlphaFoldDB" id="A0A811U8G1"/>
<comment type="caution">
    <text evidence="3">The sequence shown here is derived from an EMBL/GenBank/DDBJ whole genome shotgun (WGS) entry which is preliminary data.</text>
</comment>
<keyword evidence="1" id="KW-0472">Membrane</keyword>
<evidence type="ECO:0000313" key="4">
    <source>
        <dbReference type="Proteomes" id="UP000606786"/>
    </source>
</evidence>
<reference evidence="3" key="1">
    <citation type="submission" date="2020-11" db="EMBL/GenBank/DDBJ databases">
        <authorList>
            <person name="Whitehead M."/>
        </authorList>
    </citation>
    <scope>NUCLEOTIDE SEQUENCE</scope>
    <source>
        <strain evidence="3">EGII</strain>
    </source>
</reference>